<accession>A0A6G1GIH8</accession>
<organism evidence="1 2">
    <name type="scientific">Aulographum hederae CBS 113979</name>
    <dbReference type="NCBI Taxonomy" id="1176131"/>
    <lineage>
        <taxon>Eukaryota</taxon>
        <taxon>Fungi</taxon>
        <taxon>Dikarya</taxon>
        <taxon>Ascomycota</taxon>
        <taxon>Pezizomycotina</taxon>
        <taxon>Dothideomycetes</taxon>
        <taxon>Pleosporomycetidae</taxon>
        <taxon>Aulographales</taxon>
        <taxon>Aulographaceae</taxon>
    </lineage>
</organism>
<dbReference type="EMBL" id="ML977231">
    <property type="protein sequence ID" value="KAF1980662.1"/>
    <property type="molecule type" value="Genomic_DNA"/>
</dbReference>
<gene>
    <name evidence="1" type="ORF">K402DRAFT_303073</name>
</gene>
<dbReference type="OrthoDB" id="5316756at2759"/>
<dbReference type="Proteomes" id="UP000800041">
    <property type="component" value="Unassembled WGS sequence"/>
</dbReference>
<sequence length="138" mass="16166">AVKKAFIKAEMTRFMVISSTKSLFEERVTEFMKALRRRGYPSDTLHAWRKQVRYEDRAWSLSKRKDQSTQGLPLMLPSSYDAMWEYIDVKSILSEMKNHWVTCGEPLPPSLHGPLIKSLRRTDSLFDKLSSWNKAVLR</sequence>
<evidence type="ECO:0000313" key="1">
    <source>
        <dbReference type="EMBL" id="KAF1980662.1"/>
    </source>
</evidence>
<name>A0A6G1GIH8_9PEZI</name>
<reference evidence="1" key="1">
    <citation type="journal article" date="2020" name="Stud. Mycol.">
        <title>101 Dothideomycetes genomes: a test case for predicting lifestyles and emergence of pathogens.</title>
        <authorList>
            <person name="Haridas S."/>
            <person name="Albert R."/>
            <person name="Binder M."/>
            <person name="Bloem J."/>
            <person name="Labutti K."/>
            <person name="Salamov A."/>
            <person name="Andreopoulos B."/>
            <person name="Baker S."/>
            <person name="Barry K."/>
            <person name="Bills G."/>
            <person name="Bluhm B."/>
            <person name="Cannon C."/>
            <person name="Castanera R."/>
            <person name="Culley D."/>
            <person name="Daum C."/>
            <person name="Ezra D."/>
            <person name="Gonzalez J."/>
            <person name="Henrissat B."/>
            <person name="Kuo A."/>
            <person name="Liang C."/>
            <person name="Lipzen A."/>
            <person name="Lutzoni F."/>
            <person name="Magnuson J."/>
            <person name="Mondo S."/>
            <person name="Nolan M."/>
            <person name="Ohm R."/>
            <person name="Pangilinan J."/>
            <person name="Park H.-J."/>
            <person name="Ramirez L."/>
            <person name="Alfaro M."/>
            <person name="Sun H."/>
            <person name="Tritt A."/>
            <person name="Yoshinaga Y."/>
            <person name="Zwiers L.-H."/>
            <person name="Turgeon B."/>
            <person name="Goodwin S."/>
            <person name="Spatafora J."/>
            <person name="Crous P."/>
            <person name="Grigoriev I."/>
        </authorList>
    </citation>
    <scope>NUCLEOTIDE SEQUENCE</scope>
    <source>
        <strain evidence="1">CBS 113979</strain>
    </source>
</reference>
<keyword evidence="2" id="KW-1185">Reference proteome</keyword>
<evidence type="ECO:0000313" key="2">
    <source>
        <dbReference type="Proteomes" id="UP000800041"/>
    </source>
</evidence>
<proteinExistence type="predicted"/>
<feature type="non-terminal residue" evidence="1">
    <location>
        <position position="1"/>
    </location>
</feature>
<dbReference type="AlphaFoldDB" id="A0A6G1GIH8"/>
<feature type="non-terminal residue" evidence="1">
    <location>
        <position position="138"/>
    </location>
</feature>
<protein>
    <submittedName>
        <fullName evidence="1">Uncharacterized protein</fullName>
    </submittedName>
</protein>